<dbReference type="AlphaFoldDB" id="A0A316BZ48"/>
<dbReference type="Proteomes" id="UP000245396">
    <property type="component" value="Unassembled WGS sequence"/>
</dbReference>
<sequence>MRPLLLVLAVYTIHRIIAENTIREAAAPVLLLPPPRRTTARRRSPGT</sequence>
<dbReference type="EMBL" id="QGGG01000013">
    <property type="protein sequence ID" value="PWJ80139.1"/>
    <property type="molecule type" value="Genomic_DNA"/>
</dbReference>
<organism evidence="1 2">
    <name type="scientific">Pseudaminobacter salicylatoxidans</name>
    <dbReference type="NCBI Taxonomy" id="93369"/>
    <lineage>
        <taxon>Bacteria</taxon>
        <taxon>Pseudomonadati</taxon>
        <taxon>Pseudomonadota</taxon>
        <taxon>Alphaproteobacteria</taxon>
        <taxon>Hyphomicrobiales</taxon>
        <taxon>Phyllobacteriaceae</taxon>
        <taxon>Pseudaminobacter</taxon>
    </lineage>
</organism>
<comment type="caution">
    <text evidence="1">The sequence shown here is derived from an EMBL/GenBank/DDBJ whole genome shotgun (WGS) entry which is preliminary data.</text>
</comment>
<name>A0A316BZ48_PSESE</name>
<dbReference type="STRING" id="1192868.GCA_000304395_01189"/>
<keyword evidence="2" id="KW-1185">Reference proteome</keyword>
<gene>
    <name evidence="1" type="ORF">C7441_11366</name>
</gene>
<evidence type="ECO:0000313" key="1">
    <source>
        <dbReference type="EMBL" id="PWJ80139.1"/>
    </source>
</evidence>
<accession>A0A316BZ48</accession>
<reference evidence="1 2" key="1">
    <citation type="submission" date="2018-05" db="EMBL/GenBank/DDBJ databases">
        <title>Genomic Encyclopedia of Type Strains, Phase IV (KMG-IV): sequencing the most valuable type-strain genomes for metagenomic binning, comparative biology and taxonomic classification.</title>
        <authorList>
            <person name="Goeker M."/>
        </authorList>
    </citation>
    <scope>NUCLEOTIDE SEQUENCE [LARGE SCALE GENOMIC DNA]</scope>
    <source>
        <strain evidence="1 2">DSM 6986</strain>
    </source>
</reference>
<proteinExistence type="predicted"/>
<protein>
    <submittedName>
        <fullName evidence="1">Uncharacterized protein</fullName>
    </submittedName>
</protein>
<evidence type="ECO:0000313" key="2">
    <source>
        <dbReference type="Proteomes" id="UP000245396"/>
    </source>
</evidence>